<sequence>MFTSSTRCLNFIPSNTYIALASLISEKLTTHFPPYLSHVEVQNLSTSETSVCLCRLP</sequence>
<accession>D7ST43</accession>
<dbReference type="HOGENOM" id="CLU_3000357_0_0_1"/>
<dbReference type="Proteomes" id="UP000009183">
    <property type="component" value="Unassembled WGS sequence, unordered"/>
</dbReference>
<dbReference type="EMBL" id="FN595072">
    <property type="protein sequence ID" value="CBI18840.3"/>
    <property type="molecule type" value="Genomic_DNA"/>
</dbReference>
<keyword evidence="2" id="KW-1185">Reference proteome</keyword>
<evidence type="ECO:0000313" key="2">
    <source>
        <dbReference type="Proteomes" id="UP000009183"/>
    </source>
</evidence>
<gene>
    <name evidence="1" type="ORF">VIT_00s1663g00010</name>
</gene>
<protein>
    <submittedName>
        <fullName evidence="1">Uncharacterized protein</fullName>
    </submittedName>
</protein>
<name>D7ST43_VITVI</name>
<dbReference type="AlphaFoldDB" id="D7ST43"/>
<organism evidence="1 2">
    <name type="scientific">Vitis vinifera</name>
    <name type="common">Grape</name>
    <dbReference type="NCBI Taxonomy" id="29760"/>
    <lineage>
        <taxon>Eukaryota</taxon>
        <taxon>Viridiplantae</taxon>
        <taxon>Streptophyta</taxon>
        <taxon>Embryophyta</taxon>
        <taxon>Tracheophyta</taxon>
        <taxon>Spermatophyta</taxon>
        <taxon>Magnoliopsida</taxon>
        <taxon>eudicotyledons</taxon>
        <taxon>Gunneridae</taxon>
        <taxon>Pentapetalae</taxon>
        <taxon>rosids</taxon>
        <taxon>Vitales</taxon>
        <taxon>Vitaceae</taxon>
        <taxon>Viteae</taxon>
        <taxon>Vitis</taxon>
    </lineage>
</organism>
<reference evidence="2" key="1">
    <citation type="journal article" date="2007" name="Nature">
        <title>The grapevine genome sequence suggests ancestral hexaploidization in major angiosperm phyla.</title>
        <authorList>
            <consortium name="The French-Italian Public Consortium for Grapevine Genome Characterization."/>
            <person name="Jaillon O."/>
            <person name="Aury J.-M."/>
            <person name="Noel B."/>
            <person name="Policriti A."/>
            <person name="Clepet C."/>
            <person name="Casagrande A."/>
            <person name="Choisne N."/>
            <person name="Aubourg S."/>
            <person name="Vitulo N."/>
            <person name="Jubin C."/>
            <person name="Vezzi A."/>
            <person name="Legeai F."/>
            <person name="Hugueney P."/>
            <person name="Dasilva C."/>
            <person name="Horner D."/>
            <person name="Mica E."/>
            <person name="Jublot D."/>
            <person name="Poulain J."/>
            <person name="Bruyere C."/>
            <person name="Billault A."/>
            <person name="Segurens B."/>
            <person name="Gouyvenoux M."/>
            <person name="Ugarte E."/>
            <person name="Cattonaro F."/>
            <person name="Anthouard V."/>
            <person name="Vico V."/>
            <person name="Del Fabbro C."/>
            <person name="Alaux M."/>
            <person name="Di Gaspero G."/>
            <person name="Dumas V."/>
            <person name="Felice N."/>
            <person name="Paillard S."/>
            <person name="Juman I."/>
            <person name="Moroldo M."/>
            <person name="Scalabrin S."/>
            <person name="Canaguier A."/>
            <person name="Le Clainche I."/>
            <person name="Malacrida G."/>
            <person name="Durand E."/>
            <person name="Pesole G."/>
            <person name="Laucou V."/>
            <person name="Chatelet P."/>
            <person name="Merdinoglu D."/>
            <person name="Delledonne M."/>
            <person name="Pezzotti M."/>
            <person name="Lecharny A."/>
            <person name="Scarpelli C."/>
            <person name="Artiguenave F."/>
            <person name="Pe M.E."/>
            <person name="Valle G."/>
            <person name="Morgante M."/>
            <person name="Caboche M."/>
            <person name="Adam-Blondon A.-F."/>
            <person name="Weissenbach J."/>
            <person name="Quetier F."/>
            <person name="Wincker P."/>
        </authorList>
    </citation>
    <scope>NUCLEOTIDE SEQUENCE [LARGE SCALE GENOMIC DNA]</scope>
    <source>
        <strain evidence="2">cv. Pinot noir / PN40024</strain>
    </source>
</reference>
<evidence type="ECO:0000313" key="1">
    <source>
        <dbReference type="EMBL" id="CBI18840.3"/>
    </source>
</evidence>
<dbReference type="InParanoid" id="D7ST43"/>
<proteinExistence type="predicted"/>
<dbReference type="PaxDb" id="29760-VIT_00s1663g00010.t01"/>